<accession>A0A8T0HKC4</accession>
<dbReference type="PANTHER" id="PTHR21461:SF16">
    <property type="entry name" value="GLYCOSYLTRANSFERASE FAMILY 92 PROTEIN RCOM_0530710"/>
    <property type="match status" value="1"/>
</dbReference>
<evidence type="ECO:0000256" key="5">
    <source>
        <dbReference type="ARBA" id="ARBA00022692"/>
    </source>
</evidence>
<evidence type="ECO:0000256" key="1">
    <source>
        <dbReference type="ARBA" id="ARBA00004167"/>
    </source>
</evidence>
<comment type="similarity">
    <text evidence="2 8">Belongs to the glycosyltransferase 92 family.</text>
</comment>
<dbReference type="GO" id="GO:0016020">
    <property type="term" value="C:membrane"/>
    <property type="evidence" value="ECO:0007669"/>
    <property type="project" value="UniProtKB-SubCell"/>
</dbReference>
<dbReference type="Pfam" id="PF01697">
    <property type="entry name" value="Glyco_transf_92"/>
    <property type="match status" value="1"/>
</dbReference>
<comment type="subcellular location">
    <subcellularLocation>
        <location evidence="1">Membrane</location>
        <topology evidence="1">Single-pass membrane protein</topology>
    </subcellularLocation>
</comment>
<reference evidence="9 10" key="1">
    <citation type="submission" date="2020-06" db="EMBL/GenBank/DDBJ databases">
        <title>WGS assembly of Ceratodon purpureus strain R40.</title>
        <authorList>
            <person name="Carey S.B."/>
            <person name="Jenkins J."/>
            <person name="Shu S."/>
            <person name="Lovell J.T."/>
            <person name="Sreedasyam A."/>
            <person name="Maumus F."/>
            <person name="Tiley G.P."/>
            <person name="Fernandez-Pozo N."/>
            <person name="Barry K."/>
            <person name="Chen C."/>
            <person name="Wang M."/>
            <person name="Lipzen A."/>
            <person name="Daum C."/>
            <person name="Saski C.A."/>
            <person name="Payton A.C."/>
            <person name="Mcbreen J.C."/>
            <person name="Conrad R.E."/>
            <person name="Kollar L.M."/>
            <person name="Olsson S."/>
            <person name="Huttunen S."/>
            <person name="Landis J.B."/>
            <person name="Wickett N.J."/>
            <person name="Johnson M.G."/>
            <person name="Rensing S.A."/>
            <person name="Grimwood J."/>
            <person name="Schmutz J."/>
            <person name="Mcdaniel S.F."/>
        </authorList>
    </citation>
    <scope>NUCLEOTIDE SEQUENCE [LARGE SCALE GENOMIC DNA]</scope>
    <source>
        <strain evidence="9 10">R40</strain>
    </source>
</reference>
<comment type="caution">
    <text evidence="9">The sequence shown here is derived from an EMBL/GenBank/DDBJ whole genome shotgun (WGS) entry which is preliminary data.</text>
</comment>
<sequence>MLPDDVLFLIQIQEGIGLPCKEDYECIFEKNTKTSIHAIGFKEPQLIYVRCPYPSVNQSHKNNTKIITLDAIGSNITFDSIAIHSYIVTWENLVYETIIELRSVYLFVKGLQKRISNVHSLQNFHCIFGNMDVVTSVQLIAQEVVRCTKPHSSFHELLKGKKISIQTPRFKLMPSVAYFGDPTFEKAPLTTGYKLTKKNYFVCACTMIWNQARFLKEWVMYHSYIGVEHFYLYDNNSEDELEEVISESLTQYNVTHHSWPWYKSQEAGFSHCALRAKLDCDWIIFTDIDEFIYPLKYLMDTKYPSVLQNLITSEIRKVRGSLIGELRLDCHNFGPSGLIHHPEEGVMVGYTCRMRVPQRHKSILRANALNESLLNVVHHFELQWPYRAINLHRQVAVINHYKYQVWSVFKVKFLKRAATYVTNWNKRGNENSRDRVPGLGTEAIEPIDWPDRFCQVVDLGLRNFTLQTFQHPHTHQLL</sequence>
<dbReference type="AlphaFoldDB" id="A0A8T0HKC4"/>
<evidence type="ECO:0000256" key="8">
    <source>
        <dbReference type="RuleBase" id="RU366017"/>
    </source>
</evidence>
<evidence type="ECO:0000313" key="9">
    <source>
        <dbReference type="EMBL" id="KAG0571204.1"/>
    </source>
</evidence>
<organism evidence="9 10">
    <name type="scientific">Ceratodon purpureus</name>
    <name type="common">Fire moss</name>
    <name type="synonym">Dicranum purpureum</name>
    <dbReference type="NCBI Taxonomy" id="3225"/>
    <lineage>
        <taxon>Eukaryota</taxon>
        <taxon>Viridiplantae</taxon>
        <taxon>Streptophyta</taxon>
        <taxon>Embryophyta</taxon>
        <taxon>Bryophyta</taxon>
        <taxon>Bryophytina</taxon>
        <taxon>Bryopsida</taxon>
        <taxon>Dicranidae</taxon>
        <taxon>Pseudoditrichales</taxon>
        <taxon>Ditrichaceae</taxon>
        <taxon>Ceratodon</taxon>
    </lineage>
</organism>
<keyword evidence="4 8" id="KW-0808">Transferase</keyword>
<evidence type="ECO:0000313" key="10">
    <source>
        <dbReference type="Proteomes" id="UP000822688"/>
    </source>
</evidence>
<evidence type="ECO:0000256" key="3">
    <source>
        <dbReference type="ARBA" id="ARBA00022676"/>
    </source>
</evidence>
<name>A0A8T0HKC4_CERPU</name>
<feature type="non-terminal residue" evidence="9">
    <location>
        <position position="478"/>
    </location>
</feature>
<dbReference type="GO" id="GO:0016757">
    <property type="term" value="F:glycosyltransferase activity"/>
    <property type="evidence" value="ECO:0007669"/>
    <property type="project" value="UniProtKB-UniRule"/>
</dbReference>
<gene>
    <name evidence="9" type="ORF">KC19_6G219300</name>
</gene>
<keyword evidence="10" id="KW-1185">Reference proteome</keyword>
<evidence type="ECO:0000256" key="2">
    <source>
        <dbReference type="ARBA" id="ARBA00007647"/>
    </source>
</evidence>
<keyword evidence="3 8" id="KW-0328">Glycosyltransferase</keyword>
<dbReference type="InterPro" id="IPR029044">
    <property type="entry name" value="Nucleotide-diphossugar_trans"/>
</dbReference>
<dbReference type="EMBL" id="CM026427">
    <property type="protein sequence ID" value="KAG0571204.1"/>
    <property type="molecule type" value="Genomic_DNA"/>
</dbReference>
<evidence type="ECO:0000256" key="4">
    <source>
        <dbReference type="ARBA" id="ARBA00022679"/>
    </source>
</evidence>
<keyword evidence="7" id="KW-0472">Membrane</keyword>
<evidence type="ECO:0000256" key="7">
    <source>
        <dbReference type="ARBA" id="ARBA00023136"/>
    </source>
</evidence>
<protein>
    <recommendedName>
        <fullName evidence="8">Glycosyltransferase family 92 protein</fullName>
        <ecNumber evidence="8">2.4.1.-</ecNumber>
    </recommendedName>
</protein>
<proteinExistence type="inferred from homology"/>
<dbReference type="GO" id="GO:0005737">
    <property type="term" value="C:cytoplasm"/>
    <property type="evidence" value="ECO:0007669"/>
    <property type="project" value="TreeGrafter"/>
</dbReference>
<evidence type="ECO:0000256" key="6">
    <source>
        <dbReference type="ARBA" id="ARBA00022989"/>
    </source>
</evidence>
<dbReference type="SUPFAM" id="SSF53448">
    <property type="entry name" value="Nucleotide-diphospho-sugar transferases"/>
    <property type="match status" value="1"/>
</dbReference>
<dbReference type="EC" id="2.4.1.-" evidence="8"/>
<dbReference type="PANTHER" id="PTHR21461">
    <property type="entry name" value="GLYCOSYLTRANSFERASE FAMILY 92 PROTEIN"/>
    <property type="match status" value="1"/>
</dbReference>
<keyword evidence="6" id="KW-1133">Transmembrane helix</keyword>
<keyword evidence="5" id="KW-0812">Transmembrane</keyword>
<dbReference type="Proteomes" id="UP000822688">
    <property type="component" value="Chromosome 6"/>
</dbReference>
<dbReference type="InterPro" id="IPR008166">
    <property type="entry name" value="Glyco_transf_92"/>
</dbReference>